<dbReference type="Gene3D" id="3.40.50.300">
    <property type="entry name" value="P-loop containing nucleotide triphosphate hydrolases"/>
    <property type="match status" value="1"/>
</dbReference>
<dbReference type="NCBIfam" id="TIGR01007">
    <property type="entry name" value="eps_fam"/>
    <property type="match status" value="1"/>
</dbReference>
<gene>
    <name evidence="4" type="ORF">VB620_07850</name>
</gene>
<reference evidence="4 5" key="1">
    <citation type="submission" date="2023-12" db="EMBL/GenBank/DDBJ databases">
        <title>Baltic Sea Cyanobacteria.</title>
        <authorList>
            <person name="Delbaje E."/>
            <person name="Fewer D.P."/>
            <person name="Shishido T.K."/>
        </authorList>
    </citation>
    <scope>NUCLEOTIDE SEQUENCE [LARGE SCALE GENOMIC DNA]</scope>
    <source>
        <strain evidence="4 5">UHCC-0300</strain>
    </source>
</reference>
<dbReference type="RefSeq" id="WP_323195583.1">
    <property type="nucleotide sequence ID" value="NZ_JAYGHG010000008.1"/>
</dbReference>
<dbReference type="InterPro" id="IPR005702">
    <property type="entry name" value="Wzc-like_C"/>
</dbReference>
<keyword evidence="4" id="KW-0808">Transferase</keyword>
<proteinExistence type="predicted"/>
<keyword evidence="2" id="KW-0067">ATP-binding</keyword>
<evidence type="ECO:0000256" key="2">
    <source>
        <dbReference type="ARBA" id="ARBA00022840"/>
    </source>
</evidence>
<evidence type="ECO:0000313" key="4">
    <source>
        <dbReference type="EMBL" id="MEA5581251.1"/>
    </source>
</evidence>
<dbReference type="EMBL" id="JAYGHG010000008">
    <property type="protein sequence ID" value="MEA5581251.1"/>
    <property type="molecule type" value="Genomic_DNA"/>
</dbReference>
<name>A0ABU5UFL5_9CYAN</name>
<accession>A0ABU5UFL5</accession>
<dbReference type="PANTHER" id="PTHR32309:SF13">
    <property type="entry name" value="FERRIC ENTEROBACTIN TRANSPORT PROTEIN FEPE"/>
    <property type="match status" value="1"/>
</dbReference>
<dbReference type="PANTHER" id="PTHR32309">
    <property type="entry name" value="TYROSINE-PROTEIN KINASE"/>
    <property type="match status" value="1"/>
</dbReference>
<dbReference type="InterPro" id="IPR027417">
    <property type="entry name" value="P-loop_NTPase"/>
</dbReference>
<dbReference type="Pfam" id="PF13807">
    <property type="entry name" value="GNVR"/>
    <property type="match status" value="1"/>
</dbReference>
<dbReference type="Pfam" id="PF10609">
    <property type="entry name" value="ParA"/>
    <property type="match status" value="1"/>
</dbReference>
<dbReference type="GO" id="GO:0004715">
    <property type="term" value="F:non-membrane spanning protein tyrosine kinase activity"/>
    <property type="evidence" value="ECO:0007669"/>
    <property type="project" value="UniProtKB-EC"/>
</dbReference>
<feature type="domain" description="Tyrosine-protein kinase G-rich" evidence="3">
    <location>
        <begin position="371"/>
        <end position="442"/>
    </location>
</feature>
<evidence type="ECO:0000259" key="3">
    <source>
        <dbReference type="Pfam" id="PF13807"/>
    </source>
</evidence>
<keyword evidence="1" id="KW-0547">Nucleotide-binding</keyword>
<protein>
    <submittedName>
        <fullName evidence="4">Polysaccharide biosynthesis tyrosine autokinase</fullName>
        <ecNumber evidence="4">2.7.10.2</ecNumber>
    </submittedName>
</protein>
<dbReference type="InterPro" id="IPR050445">
    <property type="entry name" value="Bact_polysacc_biosynth/exp"/>
</dbReference>
<evidence type="ECO:0000256" key="1">
    <source>
        <dbReference type="ARBA" id="ARBA00022741"/>
    </source>
</evidence>
<comment type="caution">
    <text evidence="4">The sequence shown here is derived from an EMBL/GenBank/DDBJ whole genome shotgun (WGS) entry which is preliminary data.</text>
</comment>
<dbReference type="CDD" id="cd05387">
    <property type="entry name" value="BY-kinase"/>
    <property type="match status" value="1"/>
</dbReference>
<keyword evidence="5" id="KW-1185">Reference proteome</keyword>
<dbReference type="Proteomes" id="UP001302120">
    <property type="component" value="Unassembled WGS sequence"/>
</dbReference>
<dbReference type="InterPro" id="IPR032807">
    <property type="entry name" value="GNVR"/>
</dbReference>
<organism evidence="4 5">
    <name type="scientific">Nodularia harveyana UHCC-0300</name>
    <dbReference type="NCBI Taxonomy" id="2974287"/>
    <lineage>
        <taxon>Bacteria</taxon>
        <taxon>Bacillati</taxon>
        <taxon>Cyanobacteriota</taxon>
        <taxon>Cyanophyceae</taxon>
        <taxon>Nostocales</taxon>
        <taxon>Nodulariaceae</taxon>
        <taxon>Nodularia</taxon>
    </lineage>
</organism>
<dbReference type="SUPFAM" id="SSF52540">
    <property type="entry name" value="P-loop containing nucleoside triphosphate hydrolases"/>
    <property type="match status" value="1"/>
</dbReference>
<sequence length="696" mass="77195">MEEYLRYWIILKRHWLPVSIVFLAVMTLSVVRTVRETPIYRASGQLVLKKNSTSSLTGVGSQLGQLEGSVTGRPLGTEVAILRSLPLAEKTISSLSLNLNPFVFLKDLEVRNLENTDILEISYTSTDPRRAANIVNSLIKVYIDNDIDANRAQTKSAREFIVQELPKRKLALQFAEKKLQNFKLRNQILDLGAEAASTVSTITELNRLIEETTSELSVQTARIESIKQLFGVTPQQGVIAGFVAESPSVSPVTQRLQETQQELEILRLRLTDSHPTIINLKEQELVLKQEVEQGIRKSFIGQVGQLNRINEADDVVRLRAGGTQESLLGNYSTAEAERLVLQVRLKALEEIVQSYKQRSESIPQLELEQRELEREIKATDFSYQELLARNQELQISENMQVSNARVITPAFIPAIPMRSRQYINLLQGLIGGLVLGGATAFVLEKMDQTIKTTQSAQELLGYNLLAHIPLFNNGSDGTGVIMRNEPESPVSESFRILQTNLKYFNSEQSIKVIVVSSSIPKEGKSTIAANLAFAISQIGSKVLLVDGDLRRPTQDKIWEVDNEVGLSNIIRDQLNLESAVKEITPNFQLITAGKPTNNPSALINSSQMAVFVGQAAKIYDFVVIDTPPLTVAADATIFGKLANGILFVLRAGVVNTSTIAIVKDLLEKSNQNVLGVAMNGINVKQQYYDYYGSSEM</sequence>
<dbReference type="InterPro" id="IPR033756">
    <property type="entry name" value="YlxH/NBP35"/>
</dbReference>
<evidence type="ECO:0000313" key="5">
    <source>
        <dbReference type="Proteomes" id="UP001302120"/>
    </source>
</evidence>
<dbReference type="EC" id="2.7.10.2" evidence="4"/>